<comment type="caution">
    <text evidence="2">The sequence shown here is derived from an EMBL/GenBank/DDBJ whole genome shotgun (WGS) entry which is preliminary data.</text>
</comment>
<feature type="transmembrane region" description="Helical" evidence="1">
    <location>
        <begin position="366"/>
        <end position="385"/>
    </location>
</feature>
<gene>
    <name evidence="2" type="ORF">J0M35_08205</name>
</gene>
<evidence type="ECO:0000313" key="3">
    <source>
        <dbReference type="Proteomes" id="UP000664277"/>
    </source>
</evidence>
<name>A0A8J7PFE8_9BACT</name>
<proteinExistence type="predicted"/>
<feature type="transmembrane region" description="Helical" evidence="1">
    <location>
        <begin position="218"/>
        <end position="239"/>
    </location>
</feature>
<keyword evidence="1" id="KW-1133">Transmembrane helix</keyword>
<accession>A0A8J7PFE8</accession>
<feature type="transmembrane region" description="Helical" evidence="1">
    <location>
        <begin position="103"/>
        <end position="123"/>
    </location>
</feature>
<feature type="transmembrane region" description="Helical" evidence="1">
    <location>
        <begin position="167"/>
        <end position="186"/>
    </location>
</feature>
<feature type="transmembrane region" description="Helical" evidence="1">
    <location>
        <begin position="259"/>
        <end position="278"/>
    </location>
</feature>
<sequence length="598" mass="67522">MQEGSQEKQQSGGGSWLASWLAYGALVLPAYLFIAYDYLHRRGDLSSLVAQRLYINGLVCQDQVPYIDFIDLSQPIVYELFKFPPLLHGLLLSFGLACRLEEVVKSLFLFLTLLSSLAAFFLARHALKRLAERPESTKSEPIESETIAVPSEAAGASQQSLPLAFEIELAALPFALAPVLLGYMARFQIGEVQYLMGLAAIPWLLMRYLAYRGIEFSVWLSLSLGAVVGLAFSLEYPYILVPLVLELFLVASFWQFKPVLSYNLLGYALSAMVVFLRLRKWPEAMQKAYFEWIIPLRQLQFGELDEMIQGQGSSPDLSYVFYFFVAVCILYIFIDRRLPVLRPAIATGVVGLFFFILEKQGFTRDIVLAMSGLILSALLCLAYVSRSLSKAESACRRFVTVGLSAAVVLYAGYFAVSIEHDYSEGINPHPKEKSQLPDVNLFVQQHSQWQHPVAMFCDYPDSTFPLLLNLERSSGTMLVNSRPIRLLMKLERLCLLDERWKRLKNLIVGNLEAEFSSSRADLVLVHGCYLKEFMEANGLLKLLRENYSEGGFCLFQSDNRQPREFLGYYFGFDSFMRRNASLLAPPPRPRRTGGLEGG</sequence>
<evidence type="ECO:0000313" key="2">
    <source>
        <dbReference type="EMBL" id="MBN8660327.1"/>
    </source>
</evidence>
<dbReference type="AlphaFoldDB" id="A0A8J7PFE8"/>
<reference evidence="2" key="1">
    <citation type="submission" date="2021-02" db="EMBL/GenBank/DDBJ databases">
        <title>Genome-Resolved Metagenomics of a Microbial Community Performing Photosynthetic Biological Nutrient Removal.</title>
        <authorList>
            <person name="Mcdaniel E.A."/>
        </authorList>
    </citation>
    <scope>NUCLEOTIDE SEQUENCE</scope>
    <source>
        <strain evidence="2">UWPOB_OBS1</strain>
    </source>
</reference>
<organism evidence="2 3">
    <name type="scientific">Candidatus Obscuribacter phosphatis</name>
    <dbReference type="NCBI Taxonomy" id="1906157"/>
    <lineage>
        <taxon>Bacteria</taxon>
        <taxon>Bacillati</taxon>
        <taxon>Candidatus Melainabacteria</taxon>
        <taxon>Candidatus Obscuribacterales</taxon>
        <taxon>Candidatus Obscuribacteraceae</taxon>
        <taxon>Candidatus Obscuribacter</taxon>
    </lineage>
</organism>
<dbReference type="Proteomes" id="UP000664277">
    <property type="component" value="Unassembled WGS sequence"/>
</dbReference>
<keyword evidence="1" id="KW-0812">Transmembrane</keyword>
<feature type="transmembrane region" description="Helical" evidence="1">
    <location>
        <begin position="192"/>
        <end position="211"/>
    </location>
</feature>
<protein>
    <submittedName>
        <fullName evidence="2">Uncharacterized protein</fullName>
    </submittedName>
</protein>
<keyword evidence="1" id="KW-0472">Membrane</keyword>
<feature type="transmembrane region" description="Helical" evidence="1">
    <location>
        <begin position="20"/>
        <end position="39"/>
    </location>
</feature>
<evidence type="ECO:0000256" key="1">
    <source>
        <dbReference type="SAM" id="Phobius"/>
    </source>
</evidence>
<feature type="transmembrane region" description="Helical" evidence="1">
    <location>
        <begin position="317"/>
        <end position="334"/>
    </location>
</feature>
<feature type="transmembrane region" description="Helical" evidence="1">
    <location>
        <begin position="397"/>
        <end position="416"/>
    </location>
</feature>
<dbReference type="EMBL" id="JAFLCK010000009">
    <property type="protein sequence ID" value="MBN8660327.1"/>
    <property type="molecule type" value="Genomic_DNA"/>
</dbReference>
<feature type="transmembrane region" description="Helical" evidence="1">
    <location>
        <begin position="340"/>
        <end position="357"/>
    </location>
</feature>